<dbReference type="Proteomes" id="UP000494165">
    <property type="component" value="Unassembled WGS sequence"/>
</dbReference>
<evidence type="ECO:0000256" key="1">
    <source>
        <dbReference type="SAM" id="SignalP"/>
    </source>
</evidence>
<keyword evidence="1" id="KW-0732">Signal</keyword>
<gene>
    <name evidence="2" type="ORF">CLODIP_2_CD15876</name>
</gene>
<dbReference type="SUPFAM" id="SSF47565">
    <property type="entry name" value="Insect pheromone/odorant-binding proteins"/>
    <property type="match status" value="1"/>
</dbReference>
<sequence length="281" mass="29871">MKGGTETFLIFSALHIVSCFNVDREEFAPERNHSISKRASVLKKTCNAELYEGPLPNTCKLPSTQKSLLADAKKCQTTLKAKTLSDAEAVCLWDCAYQAKKWVSKTGTLDQKLITTDFNKGVDKTWASIVTAAVKSCLTDATKASTAKLASGYVTKCKTAAYFFNTCFRVKLYSGCPKTAQSGSYTTVKTALAACDFAAITKSASQLAASGMSALKKMNPKDIMSGLEAAKKDPSAVKTLLGGAKPEDLLKSMSGAGVKTDDLKKLAGGADFSKYASLLTG</sequence>
<evidence type="ECO:0000313" key="3">
    <source>
        <dbReference type="Proteomes" id="UP000494165"/>
    </source>
</evidence>
<reference evidence="2 3" key="1">
    <citation type="submission" date="2020-04" db="EMBL/GenBank/DDBJ databases">
        <authorList>
            <person name="Alioto T."/>
            <person name="Alioto T."/>
            <person name="Gomez Garrido J."/>
        </authorList>
    </citation>
    <scope>NUCLEOTIDE SEQUENCE [LARGE SCALE GENOMIC DNA]</scope>
</reference>
<feature type="signal peptide" evidence="1">
    <location>
        <begin position="1"/>
        <end position="19"/>
    </location>
</feature>
<dbReference type="GO" id="GO:0005549">
    <property type="term" value="F:odorant binding"/>
    <property type="evidence" value="ECO:0007669"/>
    <property type="project" value="InterPro"/>
</dbReference>
<dbReference type="EMBL" id="CADEPI010000006">
    <property type="protein sequence ID" value="CAB3361692.1"/>
    <property type="molecule type" value="Genomic_DNA"/>
</dbReference>
<protein>
    <submittedName>
        <fullName evidence="2">Uncharacterized protein</fullName>
    </submittedName>
</protein>
<feature type="chain" id="PRO_5035773304" evidence="1">
    <location>
        <begin position="20"/>
        <end position="281"/>
    </location>
</feature>
<proteinExistence type="predicted"/>
<dbReference type="Gene3D" id="1.10.238.270">
    <property type="match status" value="1"/>
</dbReference>
<evidence type="ECO:0000313" key="2">
    <source>
        <dbReference type="EMBL" id="CAB3361692.1"/>
    </source>
</evidence>
<comment type="caution">
    <text evidence="2">The sequence shown here is derived from an EMBL/GenBank/DDBJ whole genome shotgun (WGS) entry which is preliminary data.</text>
</comment>
<dbReference type="InterPro" id="IPR036728">
    <property type="entry name" value="PBP_GOBP_sf"/>
</dbReference>
<dbReference type="AlphaFoldDB" id="A0A8S1BY35"/>
<name>A0A8S1BY35_9INSE</name>
<accession>A0A8S1BY35</accession>
<organism evidence="2 3">
    <name type="scientific">Cloeon dipterum</name>
    <dbReference type="NCBI Taxonomy" id="197152"/>
    <lineage>
        <taxon>Eukaryota</taxon>
        <taxon>Metazoa</taxon>
        <taxon>Ecdysozoa</taxon>
        <taxon>Arthropoda</taxon>
        <taxon>Hexapoda</taxon>
        <taxon>Insecta</taxon>
        <taxon>Pterygota</taxon>
        <taxon>Palaeoptera</taxon>
        <taxon>Ephemeroptera</taxon>
        <taxon>Pisciforma</taxon>
        <taxon>Baetidae</taxon>
        <taxon>Cloeon</taxon>
    </lineage>
</organism>
<keyword evidence="3" id="KW-1185">Reference proteome</keyword>